<evidence type="ECO:0000256" key="1">
    <source>
        <dbReference type="SAM" id="MobiDB-lite"/>
    </source>
</evidence>
<comment type="caution">
    <text evidence="2">The sequence shown here is derived from an EMBL/GenBank/DDBJ whole genome shotgun (WGS) entry which is preliminary data.</text>
</comment>
<protein>
    <submittedName>
        <fullName evidence="2">Uncharacterized protein</fullName>
    </submittedName>
</protein>
<organism evidence="2 3">
    <name type="scientific">Dovyalis caffra</name>
    <dbReference type="NCBI Taxonomy" id="77055"/>
    <lineage>
        <taxon>Eukaryota</taxon>
        <taxon>Viridiplantae</taxon>
        <taxon>Streptophyta</taxon>
        <taxon>Embryophyta</taxon>
        <taxon>Tracheophyta</taxon>
        <taxon>Spermatophyta</taxon>
        <taxon>Magnoliopsida</taxon>
        <taxon>eudicotyledons</taxon>
        <taxon>Gunneridae</taxon>
        <taxon>Pentapetalae</taxon>
        <taxon>rosids</taxon>
        <taxon>fabids</taxon>
        <taxon>Malpighiales</taxon>
        <taxon>Salicaceae</taxon>
        <taxon>Flacourtieae</taxon>
        <taxon>Dovyalis</taxon>
    </lineage>
</organism>
<sequence length="137" mass="13517">MSGIDKPSGVSGSAGAGRAPASGSTGLGSGSAAAKDGTMKAPGQDIRISREGFEKNPAGYFQELHKKQKKISGINNPSGVSGGAGAGKAPASGSTGLGSGSGAAKDGTMKAPGQDVRIPREAFEKNAAGYFQQLHKK</sequence>
<dbReference type="PANTHER" id="PTHR33333">
    <property type="entry name" value="ERYTHROCYTE MEMBRANE PROTEIN 1-LIKE"/>
    <property type="match status" value="1"/>
</dbReference>
<reference evidence="2 3" key="1">
    <citation type="submission" date="2024-01" db="EMBL/GenBank/DDBJ databases">
        <authorList>
            <person name="Waweru B."/>
        </authorList>
    </citation>
    <scope>NUCLEOTIDE SEQUENCE [LARGE SCALE GENOMIC DNA]</scope>
</reference>
<accession>A0AAV1QWJ5</accession>
<feature type="compositionally biased region" description="Low complexity" evidence="1">
    <location>
        <begin position="8"/>
        <end position="34"/>
    </location>
</feature>
<gene>
    <name evidence="2" type="ORF">DCAF_LOCUS2845</name>
</gene>
<dbReference type="AlphaFoldDB" id="A0AAV1QWJ5"/>
<keyword evidence="3" id="KW-1185">Reference proteome</keyword>
<dbReference type="Proteomes" id="UP001314170">
    <property type="component" value="Unassembled WGS sequence"/>
</dbReference>
<feature type="region of interest" description="Disordered" evidence="1">
    <location>
        <begin position="1"/>
        <end position="137"/>
    </location>
</feature>
<evidence type="ECO:0000313" key="3">
    <source>
        <dbReference type="Proteomes" id="UP001314170"/>
    </source>
</evidence>
<evidence type="ECO:0000313" key="2">
    <source>
        <dbReference type="EMBL" id="CAK7325173.1"/>
    </source>
</evidence>
<name>A0AAV1QWJ5_9ROSI</name>
<dbReference type="PANTHER" id="PTHR33333:SF32">
    <property type="entry name" value="PSAD1"/>
    <property type="match status" value="1"/>
</dbReference>
<dbReference type="EMBL" id="CAWUPB010000850">
    <property type="protein sequence ID" value="CAK7325173.1"/>
    <property type="molecule type" value="Genomic_DNA"/>
</dbReference>
<dbReference type="InterPro" id="IPR039926">
    <property type="entry name" value="Egg_app_1"/>
</dbReference>
<proteinExistence type="predicted"/>